<dbReference type="EMBL" id="JAQLOI010000001">
    <property type="protein sequence ID" value="MDB1122914.1"/>
    <property type="molecule type" value="Genomic_DNA"/>
</dbReference>
<sequence>MQLPLSGYWQLSPLSDLTIPQDDIVFPAPFSQVLPKQLTESQIKNQEWHLMHDIDVDEKMLGFPVVDLVIGGVDFYAEVRINGEAVFDCDGSELTYRKDIQQHLRLGRNRIEILFLEQEDEDWLLYEENLCTLGEALPRKRDSRLGIWETPYLHFIQNVRLDYISTEQIWHHGGGCEFKVDLFYQVYASGLVSASVKFDGMTYQIPLDIRSNQATAIFQVEAPRLKKDNQWYLLTVELDEQKHTHQVGLNPSLKAEHYPV</sequence>
<evidence type="ECO:0000259" key="2">
    <source>
        <dbReference type="Pfam" id="PF22666"/>
    </source>
</evidence>
<reference evidence="3 4" key="1">
    <citation type="submission" date="2023-01" db="EMBL/GenBank/DDBJ databases">
        <title>Vibrio sp. KJ40-1 sp.nov, isolated from marine algae.</title>
        <authorList>
            <person name="Butt M."/>
            <person name="Kim J.M.J."/>
            <person name="Jeon C.O.C."/>
        </authorList>
    </citation>
    <scope>NUCLEOTIDE SEQUENCE [LARGE SCALE GENOMIC DNA]</scope>
    <source>
        <strain evidence="3 4">KJ40-1</strain>
    </source>
</reference>
<feature type="domain" description="Beta-mannosidase-like galactose-binding" evidence="2">
    <location>
        <begin position="41"/>
        <end position="124"/>
    </location>
</feature>
<evidence type="ECO:0000313" key="3">
    <source>
        <dbReference type="EMBL" id="MDB1122914.1"/>
    </source>
</evidence>
<evidence type="ECO:0000313" key="4">
    <source>
        <dbReference type="Proteomes" id="UP001210678"/>
    </source>
</evidence>
<dbReference type="RefSeq" id="WP_272133115.1">
    <property type="nucleotide sequence ID" value="NZ_JAQLOI010000001.1"/>
</dbReference>
<keyword evidence="1" id="KW-0378">Hydrolase</keyword>
<protein>
    <recommendedName>
        <fullName evidence="2">Beta-mannosidase-like galactose-binding domain-containing protein</fullName>
    </recommendedName>
</protein>
<gene>
    <name evidence="3" type="ORF">PGX00_04110</name>
</gene>
<accession>A0ABT4YMY3</accession>
<dbReference type="Pfam" id="PF22666">
    <property type="entry name" value="Glyco_hydro_2_N2"/>
    <property type="match status" value="1"/>
</dbReference>
<dbReference type="SUPFAM" id="SSF49785">
    <property type="entry name" value="Galactose-binding domain-like"/>
    <property type="match status" value="1"/>
</dbReference>
<keyword evidence="4" id="KW-1185">Reference proteome</keyword>
<name>A0ABT4YMY3_9VIBR</name>
<organism evidence="3 4">
    <name type="scientific">Vibrio algarum</name>
    <dbReference type="NCBI Taxonomy" id="3020714"/>
    <lineage>
        <taxon>Bacteria</taxon>
        <taxon>Pseudomonadati</taxon>
        <taxon>Pseudomonadota</taxon>
        <taxon>Gammaproteobacteria</taxon>
        <taxon>Vibrionales</taxon>
        <taxon>Vibrionaceae</taxon>
        <taxon>Vibrio</taxon>
    </lineage>
</organism>
<proteinExistence type="predicted"/>
<dbReference type="InterPro" id="IPR008979">
    <property type="entry name" value="Galactose-bd-like_sf"/>
</dbReference>
<comment type="caution">
    <text evidence="3">The sequence shown here is derived from an EMBL/GenBank/DDBJ whole genome shotgun (WGS) entry which is preliminary data.</text>
</comment>
<dbReference type="Proteomes" id="UP001210678">
    <property type="component" value="Unassembled WGS sequence"/>
</dbReference>
<evidence type="ECO:0000256" key="1">
    <source>
        <dbReference type="ARBA" id="ARBA00022801"/>
    </source>
</evidence>
<dbReference type="Gene3D" id="2.60.120.260">
    <property type="entry name" value="Galactose-binding domain-like"/>
    <property type="match status" value="1"/>
</dbReference>
<dbReference type="InterPro" id="IPR054593">
    <property type="entry name" value="Beta-mannosidase-like_N2"/>
</dbReference>